<gene>
    <name evidence="1" type="ORF">NPA36_03295</name>
</gene>
<dbReference type="Proteomes" id="UP001059480">
    <property type="component" value="Unassembled WGS sequence"/>
</dbReference>
<dbReference type="EMBL" id="JANHNZ010000002">
    <property type="protein sequence ID" value="MCQ9209566.1"/>
    <property type="molecule type" value="Genomic_DNA"/>
</dbReference>
<reference evidence="1" key="1">
    <citation type="submission" date="2022-07" db="EMBL/GenBank/DDBJ databases">
        <authorList>
            <person name="Jung M.-Y."/>
            <person name="Lee M."/>
        </authorList>
    </citation>
    <scope>NUCLEOTIDE SEQUENCE</scope>
    <source>
        <strain evidence="1">S8</strain>
    </source>
</reference>
<sequence length="153" mass="17451">MFSFIQVQKSGESKTYQEGILVNPPAIDQVPGRDEIQYAIKVQEVLIPYTTKTDTYNYYEVRNYVNDVNQENTQILQTYDDQLKERETYTYGQGRISYLNHQINTSYSYQSNLSGSVTGLTQDGTAVASSTYGNRTKSTEKMLKVSAKKEPEI</sequence>
<reference evidence="1" key="3">
    <citation type="journal article" date="2023" name="Microbiol. Resour. Announc.">
        <title>Draft Genome Sequence of Granulicatella sp. Strain S8, Isolated from a Marine Fish, Seriola quinqueradiata.</title>
        <authorList>
            <person name="Lee M."/>
            <person name="Farooq A."/>
            <person name="Jeong J.B."/>
            <person name="Jung M.Y."/>
        </authorList>
    </citation>
    <scope>NUCLEOTIDE SEQUENCE</scope>
    <source>
        <strain evidence="1">S8</strain>
    </source>
</reference>
<proteinExistence type="predicted"/>
<reference evidence="1" key="2">
    <citation type="journal article" date="2023" name="Curr. Microbiol.">
        <title>Granulicatella seriolae sp. nov., a Novel Facultative Anaerobe Isolated from Yellowtail Marine Fish.</title>
        <authorList>
            <person name="Lee M."/>
            <person name="Choi Y.J."/>
            <person name="Farooq A."/>
            <person name="Jeong J.B."/>
            <person name="Jung M.Y."/>
        </authorList>
    </citation>
    <scope>NUCLEOTIDE SEQUENCE</scope>
    <source>
        <strain evidence="1">S8</strain>
    </source>
</reference>
<keyword evidence="2" id="KW-1185">Reference proteome</keyword>
<evidence type="ECO:0000313" key="1">
    <source>
        <dbReference type="EMBL" id="MCQ9209566.1"/>
    </source>
</evidence>
<comment type="caution">
    <text evidence="1">The sequence shown here is derived from an EMBL/GenBank/DDBJ whole genome shotgun (WGS) entry which is preliminary data.</text>
</comment>
<protein>
    <submittedName>
        <fullName evidence="1">Uncharacterized protein</fullName>
    </submittedName>
</protein>
<name>A0ABT1WM21_9LACT</name>
<dbReference type="RefSeq" id="WP_256944678.1">
    <property type="nucleotide sequence ID" value="NZ_JANHNZ010000002.1"/>
</dbReference>
<organism evidence="1 2">
    <name type="scientific">Granulicatella seriolae</name>
    <dbReference type="NCBI Taxonomy" id="2967226"/>
    <lineage>
        <taxon>Bacteria</taxon>
        <taxon>Bacillati</taxon>
        <taxon>Bacillota</taxon>
        <taxon>Bacilli</taxon>
        <taxon>Lactobacillales</taxon>
        <taxon>Carnobacteriaceae</taxon>
        <taxon>Granulicatella</taxon>
    </lineage>
</organism>
<accession>A0ABT1WM21</accession>
<evidence type="ECO:0000313" key="2">
    <source>
        <dbReference type="Proteomes" id="UP001059480"/>
    </source>
</evidence>